<dbReference type="Gene3D" id="3.40.630.10">
    <property type="entry name" value="Zn peptidases"/>
    <property type="match status" value="1"/>
</dbReference>
<name>A0AAI9XSH2_9PEZI</name>
<comment type="caution">
    <text evidence="1">The sequence shown here is derived from an EMBL/GenBank/DDBJ whole genome shotgun (WGS) entry which is preliminary data.</text>
</comment>
<dbReference type="PANTHER" id="PTHR30575">
    <property type="entry name" value="PEPTIDASE M20"/>
    <property type="match status" value="1"/>
</dbReference>
<protein>
    <submittedName>
        <fullName evidence="1">Metal-dependent amidase/aminoacylase/carboxypeptidase</fullName>
    </submittedName>
</protein>
<gene>
    <name evidence="1" type="ORF">CCUS01_09215</name>
</gene>
<proteinExistence type="predicted"/>
<accession>A0AAI9XSH2</accession>
<dbReference type="PANTHER" id="PTHR30575:SF0">
    <property type="entry name" value="XAA-ARG DIPEPTIDASE"/>
    <property type="match status" value="1"/>
</dbReference>
<dbReference type="EMBL" id="MPDP01000277">
    <property type="protein sequence ID" value="KAK1458551.1"/>
    <property type="molecule type" value="Genomic_DNA"/>
</dbReference>
<evidence type="ECO:0000313" key="1">
    <source>
        <dbReference type="EMBL" id="KAK1458551.1"/>
    </source>
</evidence>
<sequence length="177" mass="19045">MSIIKTPVAANAAGEQQSANPGPKRVQGAFDFEQARKIINAHLDDLDSSLHNDVNKQLHANPETAYKEFFAHDTLTAYLEQQGFSVKKHTYGLETSFEAEIGSGGRQVVVCAEYDALPDIGHACGHNLIATSSIAAFLGAARTLVDLRIPGRLRILGTCRIGSPIRPRHPIDCAGAN</sequence>
<dbReference type="SUPFAM" id="SSF53187">
    <property type="entry name" value="Zn-dependent exopeptidases"/>
    <property type="match status" value="1"/>
</dbReference>
<dbReference type="InterPro" id="IPR052030">
    <property type="entry name" value="Peptidase_M20/M20A_hydrolases"/>
</dbReference>
<reference evidence="1" key="1">
    <citation type="submission" date="2016-11" db="EMBL/GenBank/DDBJ databases">
        <title>The genome sequence of Colletotrichum cuscutae.</title>
        <authorList>
            <person name="Baroncelli R."/>
        </authorList>
    </citation>
    <scope>NUCLEOTIDE SEQUENCE</scope>
    <source>
        <strain evidence="1">IMI 304802</strain>
    </source>
</reference>
<dbReference type="Proteomes" id="UP001239213">
    <property type="component" value="Unassembled WGS sequence"/>
</dbReference>
<dbReference type="AlphaFoldDB" id="A0AAI9XSH2"/>
<organism evidence="1 2">
    <name type="scientific">Colletotrichum cuscutae</name>
    <dbReference type="NCBI Taxonomy" id="1209917"/>
    <lineage>
        <taxon>Eukaryota</taxon>
        <taxon>Fungi</taxon>
        <taxon>Dikarya</taxon>
        <taxon>Ascomycota</taxon>
        <taxon>Pezizomycotina</taxon>
        <taxon>Sordariomycetes</taxon>
        <taxon>Hypocreomycetidae</taxon>
        <taxon>Glomerellales</taxon>
        <taxon>Glomerellaceae</taxon>
        <taxon>Colletotrichum</taxon>
        <taxon>Colletotrichum acutatum species complex</taxon>
    </lineage>
</organism>
<keyword evidence="2" id="KW-1185">Reference proteome</keyword>
<evidence type="ECO:0000313" key="2">
    <source>
        <dbReference type="Proteomes" id="UP001239213"/>
    </source>
</evidence>
<dbReference type="GO" id="GO:0016805">
    <property type="term" value="F:dipeptidase activity"/>
    <property type="evidence" value="ECO:0007669"/>
    <property type="project" value="TreeGrafter"/>
</dbReference>